<dbReference type="InterPro" id="IPR019821">
    <property type="entry name" value="Kinesin_motor_CS"/>
</dbReference>
<evidence type="ECO:0000256" key="1">
    <source>
        <dbReference type="ARBA" id="ARBA00004245"/>
    </source>
</evidence>
<dbReference type="SMART" id="SM00320">
    <property type="entry name" value="WD40"/>
    <property type="match status" value="7"/>
</dbReference>
<evidence type="ECO:0000256" key="22">
    <source>
        <dbReference type="SAM" id="Coils"/>
    </source>
</evidence>
<dbReference type="PROSITE" id="PS50294">
    <property type="entry name" value="WD_REPEATS_REGION"/>
    <property type="match status" value="2"/>
</dbReference>
<dbReference type="PROSITE" id="PS50067">
    <property type="entry name" value="KINESIN_MOTOR_2"/>
    <property type="match status" value="1"/>
</dbReference>
<dbReference type="Gene3D" id="3.40.850.10">
    <property type="entry name" value="Kinesin motor domain"/>
    <property type="match status" value="1"/>
</dbReference>
<dbReference type="Pfam" id="PF00400">
    <property type="entry name" value="WD40"/>
    <property type="match status" value="6"/>
</dbReference>
<evidence type="ECO:0000256" key="12">
    <source>
        <dbReference type="ARBA" id="ARBA00022840"/>
    </source>
</evidence>
<dbReference type="InterPro" id="IPR015943">
    <property type="entry name" value="WD40/YVTN_repeat-like_dom_sf"/>
</dbReference>
<keyword evidence="7" id="KW-0597">Phosphoprotein</keyword>
<dbReference type="PROSITE" id="PS00411">
    <property type="entry name" value="KINESIN_MOTOR_1"/>
    <property type="match status" value="1"/>
</dbReference>
<dbReference type="RefSeq" id="XP_035111714.2">
    <property type="nucleotide sequence ID" value="XM_035255823.2"/>
</dbReference>
<keyword evidence="8 20" id="KW-0853">WD repeat</keyword>
<dbReference type="InterPro" id="IPR019775">
    <property type="entry name" value="WD40_repeat_CS"/>
</dbReference>
<comment type="similarity">
    <text evidence="21">Belongs to the TRAFAC class myosin-kinesin ATPase superfamily. Kinesin family.</text>
</comment>
<evidence type="ECO:0000256" key="14">
    <source>
        <dbReference type="ARBA" id="ARBA00023054"/>
    </source>
</evidence>
<dbReference type="Pfam" id="PF00225">
    <property type="entry name" value="Kinesin"/>
    <property type="match status" value="1"/>
</dbReference>
<dbReference type="SUPFAM" id="SSF46579">
    <property type="entry name" value="Prefoldin"/>
    <property type="match status" value="1"/>
</dbReference>
<dbReference type="GO" id="GO:0005524">
    <property type="term" value="F:ATP binding"/>
    <property type="evidence" value="ECO:0007669"/>
    <property type="project" value="UniProtKB-UniRule"/>
</dbReference>
<dbReference type="GO" id="GO:0030426">
    <property type="term" value="C:growth cone"/>
    <property type="evidence" value="ECO:0007669"/>
    <property type="project" value="UniProtKB-SubCell"/>
</dbReference>
<dbReference type="Pfam" id="PF25764">
    <property type="entry name" value="KIF21A_4th"/>
    <property type="match status" value="1"/>
</dbReference>
<feature type="region of interest" description="Disordered" evidence="23">
    <location>
        <begin position="1102"/>
        <end position="1124"/>
    </location>
</feature>
<feature type="repeat" description="WD" evidence="20">
    <location>
        <begin position="1325"/>
        <end position="1364"/>
    </location>
</feature>
<dbReference type="InterPro" id="IPR001680">
    <property type="entry name" value="WD40_rpt"/>
</dbReference>
<dbReference type="SMART" id="SM00129">
    <property type="entry name" value="KISc"/>
    <property type="match status" value="1"/>
</dbReference>
<feature type="region of interest" description="Disordered" evidence="23">
    <location>
        <begin position="1156"/>
        <end position="1298"/>
    </location>
</feature>
<feature type="compositionally biased region" description="Polar residues" evidence="23">
    <location>
        <begin position="1274"/>
        <end position="1283"/>
    </location>
</feature>
<feature type="binding site" evidence="21">
    <location>
        <begin position="88"/>
        <end position="95"/>
    </location>
    <ligand>
        <name>ATP</name>
        <dbReference type="ChEBI" id="CHEBI:30616"/>
    </ligand>
</feature>
<name>U3EBU5_CALJA</name>
<dbReference type="InterPro" id="IPR056533">
    <property type="entry name" value="KIF21A/B_hel_1"/>
</dbReference>
<evidence type="ECO:0000256" key="23">
    <source>
        <dbReference type="SAM" id="MobiDB-lite"/>
    </source>
</evidence>
<organism evidence="25">
    <name type="scientific">Callithrix jacchus</name>
    <name type="common">White-tufted-ear marmoset</name>
    <name type="synonym">Simia Jacchus</name>
    <dbReference type="NCBI Taxonomy" id="9483"/>
    <lineage>
        <taxon>Eukaryota</taxon>
        <taxon>Metazoa</taxon>
        <taxon>Chordata</taxon>
        <taxon>Craniata</taxon>
        <taxon>Vertebrata</taxon>
        <taxon>Euteleostomi</taxon>
        <taxon>Mammalia</taxon>
        <taxon>Eutheria</taxon>
        <taxon>Euarchontoglires</taxon>
        <taxon>Primates</taxon>
        <taxon>Haplorrhini</taxon>
        <taxon>Platyrrhini</taxon>
        <taxon>Cebidae</taxon>
        <taxon>Callitrichinae</taxon>
        <taxon>Callithrix</taxon>
        <taxon>Callithrix</taxon>
    </lineage>
</organism>
<dbReference type="GO" id="GO:0007052">
    <property type="term" value="P:mitotic spindle organization"/>
    <property type="evidence" value="ECO:0007669"/>
    <property type="project" value="TreeGrafter"/>
</dbReference>
<comment type="subcellular location">
    <subcellularLocation>
        <location evidence="3">Cell projection</location>
        <location evidence="3">Axon</location>
    </subcellularLocation>
    <subcellularLocation>
        <location evidence="2">Cell projection</location>
        <location evidence="2">Dendrite</location>
    </subcellularLocation>
    <subcellularLocation>
        <location evidence="5">Cell projection</location>
        <location evidence="5">Growth cone</location>
    </subcellularLocation>
    <subcellularLocation>
        <location evidence="4">Cytoplasm</location>
        <location evidence="4">Cell cortex</location>
    </subcellularLocation>
    <subcellularLocation>
        <location evidence="1">Cytoplasm</location>
        <location evidence="1">Cytoskeleton</location>
    </subcellularLocation>
</comment>
<feature type="coiled-coil region" evidence="22">
    <location>
        <begin position="633"/>
        <end position="815"/>
    </location>
</feature>
<evidence type="ECO:0000256" key="5">
    <source>
        <dbReference type="ARBA" id="ARBA00004624"/>
    </source>
</evidence>
<evidence type="ECO:0000256" key="17">
    <source>
        <dbReference type="ARBA" id="ARBA00023273"/>
    </source>
</evidence>
<feature type="compositionally biased region" description="Polar residues" evidence="23">
    <location>
        <begin position="1208"/>
        <end position="1217"/>
    </location>
</feature>
<feature type="compositionally biased region" description="Polar residues" evidence="23">
    <location>
        <begin position="1114"/>
        <end position="1124"/>
    </location>
</feature>
<evidence type="ECO:0000256" key="7">
    <source>
        <dbReference type="ARBA" id="ARBA00022553"/>
    </source>
</evidence>
<dbReference type="InterPro" id="IPR036961">
    <property type="entry name" value="Kinesin_motor_dom_sf"/>
</dbReference>
<dbReference type="GO" id="GO:0007018">
    <property type="term" value="P:microtubule-based movement"/>
    <property type="evidence" value="ECO:0007669"/>
    <property type="project" value="InterPro"/>
</dbReference>
<dbReference type="InterPro" id="IPR036322">
    <property type="entry name" value="WD40_repeat_dom_sf"/>
</dbReference>
<keyword evidence="9" id="KW-0493">Microtubule</keyword>
<keyword evidence="17" id="KW-0966">Cell projection</keyword>
<feature type="region of interest" description="Disordered" evidence="23">
    <location>
        <begin position="552"/>
        <end position="627"/>
    </location>
</feature>
<accession>U3EBU5</accession>
<dbReference type="CDD" id="cd01372">
    <property type="entry name" value="KISc_KIF4"/>
    <property type="match status" value="1"/>
</dbReference>
<evidence type="ECO:0000256" key="9">
    <source>
        <dbReference type="ARBA" id="ARBA00022701"/>
    </source>
</evidence>
<keyword evidence="6" id="KW-0963">Cytoplasm</keyword>
<feature type="coiled-coil region" evidence="22">
    <location>
        <begin position="379"/>
        <end position="513"/>
    </location>
</feature>
<dbReference type="EMBL" id="GAMS01000075">
    <property type="protein sequence ID" value="JAB23061.1"/>
    <property type="molecule type" value="mRNA"/>
</dbReference>
<dbReference type="Pfam" id="PF23204">
    <property type="entry name" value="KIF21A_2nd"/>
    <property type="match status" value="1"/>
</dbReference>
<dbReference type="GeneID" id="100388364"/>
<dbReference type="FunFam" id="2.130.10.10:FF:000233">
    <property type="entry name" value="Kinesin family member 21A"/>
    <property type="match status" value="1"/>
</dbReference>
<evidence type="ECO:0000256" key="15">
    <source>
        <dbReference type="ARBA" id="ARBA00023175"/>
    </source>
</evidence>
<protein>
    <recommendedName>
        <fullName evidence="19">Kinesin-like protein KIF21A</fullName>
    </recommendedName>
</protein>
<comment type="function">
    <text evidence="18">Processive microtubule plus-end directed motor protein involved in neuronal axon guidance. Is recruited by KANK1 to cortical microtubule stabilizing complexes (CMSCs) at focal adhesions (FAs) rims where it promotes microtubule capture and stability. Controls microtubule polymerization rate at axonal growth cones and suppresses microtubule growth without inducing microtubule disassembly once it reaches the cell cortex.</text>
</comment>
<evidence type="ECO:0000256" key="19">
    <source>
        <dbReference type="ARBA" id="ARBA00073302"/>
    </source>
</evidence>
<keyword evidence="10" id="KW-0677">Repeat</keyword>
<feature type="compositionally biased region" description="Basic and acidic residues" evidence="23">
    <location>
        <begin position="1231"/>
        <end position="1248"/>
    </location>
</feature>
<evidence type="ECO:0000256" key="6">
    <source>
        <dbReference type="ARBA" id="ARBA00022490"/>
    </source>
</evidence>
<dbReference type="CDD" id="cd00200">
    <property type="entry name" value="WD40"/>
    <property type="match status" value="1"/>
</dbReference>
<dbReference type="GO" id="GO:0003777">
    <property type="term" value="F:microtubule motor activity"/>
    <property type="evidence" value="ECO:0007669"/>
    <property type="project" value="InterPro"/>
</dbReference>
<keyword evidence="12 21" id="KW-0067">ATP-binding</keyword>
<evidence type="ECO:0000256" key="18">
    <source>
        <dbReference type="ARBA" id="ARBA00053776"/>
    </source>
</evidence>
<evidence type="ECO:0000256" key="4">
    <source>
        <dbReference type="ARBA" id="ARBA00004544"/>
    </source>
</evidence>
<dbReference type="PRINTS" id="PR00380">
    <property type="entry name" value="KINESINHEAVY"/>
</dbReference>
<feature type="repeat" description="WD" evidence="20">
    <location>
        <begin position="1604"/>
        <end position="1637"/>
    </location>
</feature>
<evidence type="ECO:0000256" key="21">
    <source>
        <dbReference type="PROSITE-ProRule" id="PRU00283"/>
    </source>
</evidence>
<gene>
    <name evidence="25" type="primary">KIF21A</name>
</gene>
<dbReference type="SUPFAM" id="SSF52540">
    <property type="entry name" value="P-loop containing nucleoside triphosphate hydrolases"/>
    <property type="match status" value="1"/>
</dbReference>
<dbReference type="PROSITE" id="PS50082">
    <property type="entry name" value="WD_REPEATS_2"/>
    <property type="match status" value="4"/>
</dbReference>
<evidence type="ECO:0000256" key="13">
    <source>
        <dbReference type="ARBA" id="ARBA00022990"/>
    </source>
</evidence>
<keyword evidence="11 21" id="KW-0547">Nucleotide-binding</keyword>
<dbReference type="PANTHER" id="PTHR47969:SF31">
    <property type="entry name" value="KINESIN FAMILY MEMBER 21A"/>
    <property type="match status" value="1"/>
</dbReference>
<feature type="coiled-coil region" evidence="22">
    <location>
        <begin position="926"/>
        <end position="960"/>
    </location>
</feature>
<evidence type="ECO:0000256" key="10">
    <source>
        <dbReference type="ARBA" id="ARBA00022737"/>
    </source>
</evidence>
<dbReference type="GO" id="GO:0005938">
    <property type="term" value="C:cell cortex"/>
    <property type="evidence" value="ECO:0007669"/>
    <property type="project" value="UniProtKB-SubCell"/>
</dbReference>
<dbReference type="InterPro" id="IPR027640">
    <property type="entry name" value="Kinesin-like_fam"/>
</dbReference>
<dbReference type="Pfam" id="PF23203">
    <property type="entry name" value="KIF21A"/>
    <property type="match status" value="1"/>
</dbReference>
<sequence length="1656" mass="184915">MLGAPDESSVRVAVRIRPQLAKEKIEGCHICTSVTPGEPQVFLGKDKAFTFDYVFDIDSQQEQIYTQCIEKLIEGCFEGYNATVFAYGQTGAGKTYTMGTGFDVNIVEEEQGIISRAVKHLFKSIEEKKHIAIKNGLPPPDFKVNAQFLELYNEEVLDLFDTTRDIDAKNKKSNIRIHEDSTGGIYTVGVTTRTVNTESEMMQCLKLGALSRTTASTQMNVQSSRSHAIFTIHVCQTRVCPQIDADNATDNKIISESAQMNEFETLTAKFHFVDLAGSERLKRTGATGERAKEGISINCGLLALGNVISALGDKSKRATHVPYRDSKLTRLLQDSLGGNSQTIMIACVSPSDRDFMETLNTLKYANRARNIKNKVMVNQDRASQQINALRSEITRLQMELMEYKTGKRIIDEEGVESINDMFHENAMLQTENNNLRVRIKAMQETVDALRSRITQLVSDQANHVLARAGEGNEEISNMIHSYIKEIEDLRAKLLESEAVNENLRKNLTRAAARGPYFSGSTFSPTILSSDKETIEIIDLAKKDLEKLKRKEKRKKKSVAAKEDNTDTDQEKKEEKGVSERESNELEVEESQEVSDHEDEEEEEEEDEDDIEGGESSDESDSESDEKANYQADLANITCEIAIKQKLIDELENSQKRLQTLKKQYEEKLMMLQHKIRDTQLERDQVLQNLGSVESYSEEKAKKVRSEYEKKLQAMNKELQRLQAAQKEHARLLKNQSQYEKQLKKLQQDVMEMKKTKVRLMKQMKEEQEKARLTESRRNREIAQLKKDQRKRDHQLRLLEAQKRNQEVVLRRKTEEVTALRRQVRPMSDKVAGKVTRKLSSSDAPALEMGSSAAAVETDASRTGVQQKIRIPVARVQALPTSATNGTRKKYQRKGLTGRVFISKTARMKWQLLERRVTDIIMQKMTISNMEADMNRLLKQREELTKRREKLSKRREKIVKENGEGDKNVANISEEMESLTANIDYINDSISDCQANIMQMEEAKEEGETLDVTAVINACTLTEARYLLDHFLSMGINKGLQAAQKEAQIKVLEGRLKQTEITSATQNQLLFHMLKEKAELNPELDALLGHALQDLDSVPLENVEDSTDEDAPLNSPGSEGSTLSSDLMKLCGEVKPKNKARRRTTTQMELLYADSSELASDTSTGDASLPGPLTPVAEGQEIGMNAETSGTSAREKELSSPPGLPSKIGSISRQSSLSVKKIPEPSPVTRRKTYEKAEKSKAKEQKHSDSGTSEASLSPPSSPPSRPRNELNVFNRLTVSQGNTSVQQDKSDESDSSLSEVHRGIINPFPASKGIRAFPLQCIHIAEGHTKAVLCVDSTDDLLFTGSKDRTCKVWNLVTGQEIMSLGGHPNNVVSIKYCNYTSLVFTVSTSYIKVWDIRDSAKCIRTLTSSGQVTLGDSCSASTSRTVAIPSGENQINQIALNPTGTFLYAASGNAVRMWDLKRFQSTGKLTGHLGPVMCLTVDQISNGQDLIITGSKDHYIKMFDVTEGALGTVSPTHNFEPPHYDGIEALTIQGDNLFSGSRDNGIKKWDLTQKDLLQQVPNAHKDWVCALGVVPDHPVLLSGCRGGILKVWNMDTFMPVGEMKGHDSPINAICVNSTHIFTAADDRTVRIWKARNLQDGQISDTGDLGEDIASS</sequence>
<evidence type="ECO:0000256" key="16">
    <source>
        <dbReference type="ARBA" id="ARBA00023212"/>
    </source>
</evidence>
<keyword evidence="16" id="KW-0206">Cytoskeleton</keyword>
<evidence type="ECO:0000259" key="24">
    <source>
        <dbReference type="PROSITE" id="PS50067"/>
    </source>
</evidence>
<evidence type="ECO:0000313" key="25">
    <source>
        <dbReference type="EMBL" id="JAB23061.1"/>
    </source>
</evidence>
<dbReference type="GO" id="GO:0030425">
    <property type="term" value="C:dendrite"/>
    <property type="evidence" value="ECO:0007669"/>
    <property type="project" value="UniProtKB-SubCell"/>
</dbReference>
<dbReference type="GO" id="GO:0005874">
    <property type="term" value="C:microtubule"/>
    <property type="evidence" value="ECO:0007669"/>
    <property type="project" value="UniProtKB-KW"/>
</dbReference>
<dbReference type="CTD" id="55605"/>
<feature type="domain" description="Kinesin motor" evidence="24">
    <location>
        <begin position="9"/>
        <end position="371"/>
    </location>
</feature>
<keyword evidence="15 21" id="KW-0505">Motor protein</keyword>
<evidence type="ECO:0000256" key="3">
    <source>
        <dbReference type="ARBA" id="ARBA00004489"/>
    </source>
</evidence>
<dbReference type="SUPFAM" id="SSF50978">
    <property type="entry name" value="WD40 repeat-like"/>
    <property type="match status" value="1"/>
</dbReference>
<dbReference type="PROSITE" id="PS00678">
    <property type="entry name" value="WD_REPEATS_1"/>
    <property type="match status" value="1"/>
</dbReference>
<keyword evidence="14 22" id="KW-0175">Coiled coil</keyword>
<feature type="compositionally biased region" description="Polar residues" evidence="23">
    <location>
        <begin position="1156"/>
        <end position="1165"/>
    </location>
</feature>
<dbReference type="FunFam" id="3.40.850.10:FF:000011">
    <property type="entry name" value="Kinesin family member 21A"/>
    <property type="match status" value="1"/>
</dbReference>
<evidence type="ECO:0000256" key="20">
    <source>
        <dbReference type="PROSITE-ProRule" id="PRU00221"/>
    </source>
</evidence>
<dbReference type="CDD" id="cd22263">
    <property type="entry name" value="Rcc_KIF21A"/>
    <property type="match status" value="1"/>
</dbReference>
<keyword evidence="13" id="KW-0007">Acetylation</keyword>
<feature type="repeat" description="WD" evidence="20">
    <location>
        <begin position="1521"/>
        <end position="1560"/>
    </location>
</feature>
<dbReference type="FunFam" id="2.130.10.10:FF:000370">
    <property type="entry name" value="Kinesin family member 21A"/>
    <property type="match status" value="1"/>
</dbReference>
<dbReference type="GO" id="GO:0008017">
    <property type="term" value="F:microtubule binding"/>
    <property type="evidence" value="ECO:0007669"/>
    <property type="project" value="InterPro"/>
</dbReference>
<dbReference type="InterPro" id="IPR027417">
    <property type="entry name" value="P-loop_NTPase"/>
</dbReference>
<feature type="compositionally biased region" description="Acidic residues" evidence="23">
    <location>
        <begin position="584"/>
        <end position="623"/>
    </location>
</feature>
<evidence type="ECO:0000256" key="11">
    <source>
        <dbReference type="ARBA" id="ARBA00022741"/>
    </source>
</evidence>
<proteinExistence type="evidence at transcript level"/>
<feature type="region of interest" description="Disordered" evidence="23">
    <location>
        <begin position="841"/>
        <end position="863"/>
    </location>
</feature>
<dbReference type="PANTHER" id="PTHR47969">
    <property type="entry name" value="CHROMOSOME-ASSOCIATED KINESIN KIF4A-RELATED"/>
    <property type="match status" value="1"/>
</dbReference>
<reference evidence="25" key="1">
    <citation type="journal article" date="2014" name="Gigascience">
        <title>De novo assembly of the common marmoset transcriptome from NextGen mRNA sequences.</title>
        <authorList>
            <person name="Maudhoo M.D."/>
            <person name="Ren D."/>
            <person name="Gradnigo J.S."/>
            <person name="Gibbs R.M."/>
            <person name="Lubker A.C."/>
            <person name="Moriyama E.N."/>
            <person name="French J.A."/>
            <person name="Norgren R.B.Jr."/>
        </authorList>
    </citation>
    <scope>NUCLEOTIDE SEQUENCE</scope>
    <source>
        <tissue evidence="25">Hippocampus</tissue>
    </source>
</reference>
<dbReference type="InterPro" id="IPR001752">
    <property type="entry name" value="Kinesin_motor_dom"/>
</dbReference>
<evidence type="ECO:0000256" key="2">
    <source>
        <dbReference type="ARBA" id="ARBA00004279"/>
    </source>
</evidence>
<dbReference type="GO" id="GO:0051231">
    <property type="term" value="P:spindle elongation"/>
    <property type="evidence" value="ECO:0007669"/>
    <property type="project" value="TreeGrafter"/>
</dbReference>
<dbReference type="GO" id="GO:0005875">
    <property type="term" value="C:microtubule associated complex"/>
    <property type="evidence" value="ECO:0007669"/>
    <property type="project" value="TreeGrafter"/>
</dbReference>
<feature type="compositionally biased region" description="Basic and acidic residues" evidence="23">
    <location>
        <begin position="559"/>
        <end position="583"/>
    </location>
</feature>
<dbReference type="InterPro" id="IPR056532">
    <property type="entry name" value="KIF21A/B_hel_2"/>
</dbReference>
<dbReference type="Gene3D" id="2.130.10.10">
    <property type="entry name" value="YVTN repeat-like/Quinoprotein amine dehydrogenase"/>
    <property type="match status" value="3"/>
</dbReference>
<evidence type="ECO:0000256" key="8">
    <source>
        <dbReference type="ARBA" id="ARBA00022574"/>
    </source>
</evidence>
<feature type="repeat" description="WD" evidence="20">
    <location>
        <begin position="1562"/>
        <end position="1597"/>
    </location>
</feature>